<dbReference type="eggNOG" id="COG3315">
    <property type="taxonomic scope" value="Bacteria"/>
</dbReference>
<dbReference type="STRING" id="626522.GCWU000325_00178"/>
<dbReference type="GeneID" id="84575529"/>
<keyword evidence="2" id="KW-0808">Transferase</keyword>
<dbReference type="Pfam" id="PF04072">
    <property type="entry name" value="LCM"/>
    <property type="match status" value="1"/>
</dbReference>
<proteinExistence type="predicted"/>
<organism evidence="3 4">
    <name type="scientific">Alloprevotella tannerae ATCC 51259</name>
    <dbReference type="NCBI Taxonomy" id="626522"/>
    <lineage>
        <taxon>Bacteria</taxon>
        <taxon>Pseudomonadati</taxon>
        <taxon>Bacteroidota</taxon>
        <taxon>Bacteroidia</taxon>
        <taxon>Bacteroidales</taxon>
        <taxon>Prevotellaceae</taxon>
        <taxon>Alloprevotella</taxon>
    </lineage>
</organism>
<keyword evidence="1" id="KW-0489">Methyltransferase</keyword>
<dbReference type="Proteomes" id="UP000003460">
    <property type="component" value="Unassembled WGS sequence"/>
</dbReference>
<dbReference type="PIRSF" id="PIRSF028177">
    <property type="entry name" value="Polyketide_synth_Omtfrase_TcmP"/>
    <property type="match status" value="1"/>
</dbReference>
<name>C9LDA9_9BACT</name>
<dbReference type="OrthoDB" id="9800233at2"/>
<dbReference type="InterPro" id="IPR016874">
    <property type="entry name" value="TcmP-like"/>
</dbReference>
<accession>C9LDA9</accession>
<dbReference type="GO" id="GO:0032259">
    <property type="term" value="P:methylation"/>
    <property type="evidence" value="ECO:0007669"/>
    <property type="project" value="UniProtKB-KW"/>
</dbReference>
<dbReference type="PANTHER" id="PTHR43619">
    <property type="entry name" value="S-ADENOSYL-L-METHIONINE-DEPENDENT METHYLTRANSFERASE YKTD-RELATED"/>
    <property type="match status" value="1"/>
</dbReference>
<dbReference type="SUPFAM" id="SSF53335">
    <property type="entry name" value="S-adenosyl-L-methionine-dependent methyltransferases"/>
    <property type="match status" value="1"/>
</dbReference>
<dbReference type="InterPro" id="IPR007213">
    <property type="entry name" value="Ppm1/Ppm2/Tcmp"/>
</dbReference>
<dbReference type="InterPro" id="IPR029063">
    <property type="entry name" value="SAM-dependent_MTases_sf"/>
</dbReference>
<reference evidence="3" key="1">
    <citation type="submission" date="2009-09" db="EMBL/GenBank/DDBJ databases">
        <authorList>
            <person name="Weinstock G."/>
            <person name="Sodergren E."/>
            <person name="Clifton S."/>
            <person name="Fulton L."/>
            <person name="Fulton B."/>
            <person name="Courtney L."/>
            <person name="Fronick C."/>
            <person name="Harrison M."/>
            <person name="Strong C."/>
            <person name="Farmer C."/>
            <person name="Delahaunty K."/>
            <person name="Markovic C."/>
            <person name="Hall O."/>
            <person name="Minx P."/>
            <person name="Tomlinson C."/>
            <person name="Mitreva M."/>
            <person name="Nelson J."/>
            <person name="Hou S."/>
            <person name="Wollam A."/>
            <person name="Pepin K.H."/>
            <person name="Johnson M."/>
            <person name="Bhonagiri V."/>
            <person name="Nash W.E."/>
            <person name="Warren W."/>
            <person name="Chinwalla A."/>
            <person name="Mardis E.R."/>
            <person name="Wilson R.K."/>
        </authorList>
    </citation>
    <scope>NUCLEOTIDE SEQUENCE [LARGE SCALE GENOMIC DNA]</scope>
    <source>
        <strain evidence="3">ATCC 51259</strain>
    </source>
</reference>
<dbReference type="PANTHER" id="PTHR43619:SF2">
    <property type="entry name" value="S-ADENOSYL-L-METHIONINE-DEPENDENT METHYLTRANSFERASES SUPERFAMILY PROTEIN"/>
    <property type="match status" value="1"/>
</dbReference>
<protein>
    <submittedName>
        <fullName evidence="3">O-methyltransferase domain protein</fullName>
    </submittedName>
</protein>
<comment type="caution">
    <text evidence="3">The sequence shown here is derived from an EMBL/GenBank/DDBJ whole genome shotgun (WGS) entry which is preliminary data.</text>
</comment>
<sequence>MMDTKQLTGIPETMLTTLWAKATETKRPDALLRDIYATEIIKHVDYDFSKFKKGKFSQAGVCVRAKLIDDEVITFLKEYPDGVVIQLGAGLDARYQRLDCPHCAHWYDLDLEKVIDIRRCFIPENETNTFLSMSLFDYKWIEEVKKYNTPVLIILEGVLMYFKEEQVKAFINELCSRLDKATILMDILCYVLVGKAKHHDVISKMDDNTEFLWSILHTKDMEKWNNRLHLIREYFMSDYDHGRFPLIFRLLYKIPYCYIRFNQRIVRLDIY</sequence>
<keyword evidence="4" id="KW-1185">Reference proteome</keyword>
<evidence type="ECO:0000256" key="1">
    <source>
        <dbReference type="ARBA" id="ARBA00022603"/>
    </source>
</evidence>
<evidence type="ECO:0000313" key="4">
    <source>
        <dbReference type="Proteomes" id="UP000003460"/>
    </source>
</evidence>
<evidence type="ECO:0000256" key="2">
    <source>
        <dbReference type="ARBA" id="ARBA00022679"/>
    </source>
</evidence>
<gene>
    <name evidence="3" type="ORF">GCWU000325_00178</name>
</gene>
<evidence type="ECO:0000313" key="3">
    <source>
        <dbReference type="EMBL" id="EEX73013.1"/>
    </source>
</evidence>
<dbReference type="Gene3D" id="3.40.50.150">
    <property type="entry name" value="Vaccinia Virus protein VP39"/>
    <property type="match status" value="1"/>
</dbReference>
<dbReference type="HOGENOM" id="CLU_069348_0_0_10"/>
<dbReference type="GO" id="GO:0008168">
    <property type="term" value="F:methyltransferase activity"/>
    <property type="evidence" value="ECO:0007669"/>
    <property type="project" value="UniProtKB-KW"/>
</dbReference>
<dbReference type="AlphaFoldDB" id="C9LDA9"/>
<dbReference type="RefSeq" id="WP_006253949.1">
    <property type="nucleotide sequence ID" value="NZ_GG700642.1"/>
</dbReference>
<dbReference type="EMBL" id="ACIJ02000002">
    <property type="protein sequence ID" value="EEX73013.1"/>
    <property type="molecule type" value="Genomic_DNA"/>
</dbReference>